<dbReference type="Proteomes" id="UP001174934">
    <property type="component" value="Unassembled WGS sequence"/>
</dbReference>
<feature type="non-terminal residue" evidence="2">
    <location>
        <position position="1"/>
    </location>
</feature>
<evidence type="ECO:0000256" key="1">
    <source>
        <dbReference type="SAM" id="MobiDB-lite"/>
    </source>
</evidence>
<dbReference type="EMBL" id="JAULSR010000001">
    <property type="protein sequence ID" value="KAK0636895.1"/>
    <property type="molecule type" value="Genomic_DNA"/>
</dbReference>
<feature type="compositionally biased region" description="Acidic residues" evidence="1">
    <location>
        <begin position="186"/>
        <end position="196"/>
    </location>
</feature>
<reference evidence="2" key="1">
    <citation type="submission" date="2023-06" db="EMBL/GenBank/DDBJ databases">
        <title>Genome-scale phylogeny and comparative genomics of the fungal order Sordariales.</title>
        <authorList>
            <consortium name="Lawrence Berkeley National Laboratory"/>
            <person name="Hensen N."/>
            <person name="Bonometti L."/>
            <person name="Westerberg I."/>
            <person name="Brannstrom I.O."/>
            <person name="Guillou S."/>
            <person name="Cros-Aarteil S."/>
            <person name="Calhoun S."/>
            <person name="Haridas S."/>
            <person name="Kuo A."/>
            <person name="Mondo S."/>
            <person name="Pangilinan J."/>
            <person name="Riley R."/>
            <person name="LaButti K."/>
            <person name="Andreopoulos B."/>
            <person name="Lipzen A."/>
            <person name="Chen C."/>
            <person name="Yanf M."/>
            <person name="Daum C."/>
            <person name="Ng V."/>
            <person name="Clum A."/>
            <person name="Steindorff A."/>
            <person name="Ohm R."/>
            <person name="Martin F."/>
            <person name="Silar P."/>
            <person name="Natvig D."/>
            <person name="Lalanne C."/>
            <person name="Gautier V."/>
            <person name="Ament-velasquez S.L."/>
            <person name="Kruys A."/>
            <person name="Hutchinson M.I."/>
            <person name="Powell A.J."/>
            <person name="Barry K."/>
            <person name="Miller A.N."/>
            <person name="Grigoriev I.V."/>
            <person name="Debuchy R."/>
            <person name="Gladieux P."/>
            <person name="Thoren M.H."/>
            <person name="Johannesson H."/>
        </authorList>
    </citation>
    <scope>NUCLEOTIDE SEQUENCE</scope>
    <source>
        <strain evidence="2">SMH3391-2</strain>
    </source>
</reference>
<accession>A0AA39XNH5</accession>
<evidence type="ECO:0000313" key="3">
    <source>
        <dbReference type="Proteomes" id="UP001174934"/>
    </source>
</evidence>
<feature type="region of interest" description="Disordered" evidence="1">
    <location>
        <begin position="177"/>
        <end position="199"/>
    </location>
</feature>
<feature type="non-terminal residue" evidence="2">
    <location>
        <position position="322"/>
    </location>
</feature>
<comment type="caution">
    <text evidence="2">The sequence shown here is derived from an EMBL/GenBank/DDBJ whole genome shotgun (WGS) entry which is preliminary data.</text>
</comment>
<keyword evidence="3" id="KW-1185">Reference proteome</keyword>
<proteinExistence type="predicted"/>
<protein>
    <submittedName>
        <fullName evidence="2">Uncharacterized protein</fullName>
    </submittedName>
</protein>
<evidence type="ECO:0000313" key="2">
    <source>
        <dbReference type="EMBL" id="KAK0636895.1"/>
    </source>
</evidence>
<organism evidence="2 3">
    <name type="scientific">Bombardia bombarda</name>
    <dbReference type="NCBI Taxonomy" id="252184"/>
    <lineage>
        <taxon>Eukaryota</taxon>
        <taxon>Fungi</taxon>
        <taxon>Dikarya</taxon>
        <taxon>Ascomycota</taxon>
        <taxon>Pezizomycotina</taxon>
        <taxon>Sordariomycetes</taxon>
        <taxon>Sordariomycetidae</taxon>
        <taxon>Sordariales</taxon>
        <taxon>Lasiosphaeriaceae</taxon>
        <taxon>Bombardia</taxon>
    </lineage>
</organism>
<sequence length="322" mass="37274">NDVDDNASQASDTYSTNSDWTDYGNVPAVLGDYKPFVATIKGSKKWNKYQRKLHRLIYMRGIHPMLPSWWRFSFKMWAVTHPDLASIFAPENSRKRVAIHAYGNEHAAAQALEDLFEISRIASDYNITGYQDMIGRLVVNKIDDYRKWALRDAGLWKKKGIPPIILIQEYPTDFHIRKKQKRTATDTEDTGDDEGPAGDARRQAKFRVALARDIRKRLSHMGERWREVLWNEKTQSYIAEPPTLFGYAVVQHFVMLVSHDAGRPKKPVVILEQVRLNDRGQWLWNTLTIALPIHMARDALYKMRNIKEVVPKQTAVEDDPDL</sequence>
<dbReference type="AlphaFoldDB" id="A0AA39XNH5"/>
<name>A0AA39XNH5_9PEZI</name>
<gene>
    <name evidence="2" type="ORF">B0T17DRAFT_473817</name>
</gene>